<name>A0ABX2ELK6_9BURK</name>
<protein>
    <submittedName>
        <fullName evidence="2">Uncharacterized protein</fullName>
    </submittedName>
</protein>
<evidence type="ECO:0000256" key="1">
    <source>
        <dbReference type="SAM" id="MobiDB-lite"/>
    </source>
</evidence>
<evidence type="ECO:0000313" key="2">
    <source>
        <dbReference type="EMBL" id="NRF69446.1"/>
    </source>
</evidence>
<feature type="region of interest" description="Disordered" evidence="1">
    <location>
        <begin position="32"/>
        <end position="105"/>
    </location>
</feature>
<dbReference type="EMBL" id="JABRWJ010000006">
    <property type="protein sequence ID" value="NRF69446.1"/>
    <property type="molecule type" value="Genomic_DNA"/>
</dbReference>
<feature type="region of interest" description="Disordered" evidence="1">
    <location>
        <begin position="121"/>
        <end position="154"/>
    </location>
</feature>
<keyword evidence="3" id="KW-1185">Reference proteome</keyword>
<proteinExistence type="predicted"/>
<dbReference type="Proteomes" id="UP000737171">
    <property type="component" value="Unassembled WGS sequence"/>
</dbReference>
<organism evidence="2 3">
    <name type="scientific">Pseudaquabacterium terrae</name>
    <dbReference type="NCBI Taxonomy" id="2732868"/>
    <lineage>
        <taxon>Bacteria</taxon>
        <taxon>Pseudomonadati</taxon>
        <taxon>Pseudomonadota</taxon>
        <taxon>Betaproteobacteria</taxon>
        <taxon>Burkholderiales</taxon>
        <taxon>Sphaerotilaceae</taxon>
        <taxon>Pseudaquabacterium</taxon>
    </lineage>
</organism>
<evidence type="ECO:0000313" key="3">
    <source>
        <dbReference type="Proteomes" id="UP000737171"/>
    </source>
</evidence>
<accession>A0ABX2ELK6</accession>
<sequence>MVEPAAPTAPLADDAAPSVERAAPAMVALAPTAAQPAAAPVPAPNAQKTAPVPTVREPMRAPVRMAAAPKAAPTAAAPKVAPPTPITDTAARRSASGSAAPETRDRDAELVAALMAHVAPRGGTAAASRSDKAAPPSGPAPVRTVTGAEAPLEPGLRARLDQRVQRCKQLNGRDAVVACRRRVCEQHWGRVAACPVKLMPAPAVVHAGAANRAAAMP</sequence>
<dbReference type="RefSeq" id="WP_173126335.1">
    <property type="nucleotide sequence ID" value="NZ_JABRWJ010000006.1"/>
</dbReference>
<feature type="compositionally biased region" description="Low complexity" evidence="1">
    <location>
        <begin position="60"/>
        <end position="79"/>
    </location>
</feature>
<comment type="caution">
    <text evidence="2">The sequence shown here is derived from an EMBL/GenBank/DDBJ whole genome shotgun (WGS) entry which is preliminary data.</text>
</comment>
<feature type="compositionally biased region" description="Low complexity" evidence="1">
    <location>
        <begin position="32"/>
        <end position="46"/>
    </location>
</feature>
<reference evidence="2 3" key="1">
    <citation type="submission" date="2020-05" db="EMBL/GenBank/DDBJ databases">
        <title>Aquincola sp. isolate from soil.</title>
        <authorList>
            <person name="Han J."/>
            <person name="Kim D.-U."/>
        </authorList>
    </citation>
    <scope>NUCLEOTIDE SEQUENCE [LARGE SCALE GENOMIC DNA]</scope>
    <source>
        <strain evidence="2 3">S2</strain>
    </source>
</reference>
<gene>
    <name evidence="2" type="ORF">HLB44_20810</name>
</gene>